<proteinExistence type="predicted"/>
<accession>C4A025</accession>
<sequence>MDPGQDKQQKKSAGSDGKMTETKGDAKDVTSTLSKTSMSSSSAGTNGSGAETWAAEHPSTDRVPLEVQLQKIILSGESPVRDGAGRPRRQQGMEAGQEAGGPAGQGDTAAPRDGPQQHDAPPGKGEQPAEPAGADGPAREPAVDGKDVTPVRRAPAGPLTAEDARLMAHTNRQLTVEVKALREELAAVKQRHDQRARQATQTMGELQQELRRTQAELDRYRCRQDSELIRAGLPGRPPAPDGPPMQGRPPAQRRRSPAQDSRVTYLRVPDECFPAPASKKPMSALNIDDVMRTNQRVLDENEVLRDEVQQLRRDNSALLRLVKWLAADNRTCLNHIHTSVTDRRDLTKKLHKEKTETKKLQGMLQQRAHAWVREKQREEGLEEESRSAISPCWGRGSGPTPTPSRSSTPGRSPCRHGTIPSHETITWGRDDPHSTTWARDDPLQARLPGHEMTPSRPDYLGTRCPPPYPTTWARDDHLPTRL</sequence>
<dbReference type="InParanoid" id="C4A025"/>
<feature type="compositionally biased region" description="Low complexity" evidence="2">
    <location>
        <begin position="403"/>
        <end position="412"/>
    </location>
</feature>
<protein>
    <submittedName>
        <fullName evidence="3">Uncharacterized protein</fullName>
    </submittedName>
</protein>
<evidence type="ECO:0000256" key="2">
    <source>
        <dbReference type="SAM" id="MobiDB-lite"/>
    </source>
</evidence>
<feature type="region of interest" description="Disordered" evidence="2">
    <location>
        <begin position="373"/>
        <end position="482"/>
    </location>
</feature>
<reference evidence="3" key="1">
    <citation type="journal article" date="2008" name="Nature">
        <title>The amphioxus genome and the evolution of the chordate karyotype.</title>
        <authorList>
            <consortium name="US DOE Joint Genome Institute (JGI-PGF)"/>
            <person name="Putnam N.H."/>
            <person name="Butts T."/>
            <person name="Ferrier D.E.K."/>
            <person name="Furlong R.F."/>
            <person name="Hellsten U."/>
            <person name="Kawashima T."/>
            <person name="Robinson-Rechavi M."/>
            <person name="Shoguchi E."/>
            <person name="Terry A."/>
            <person name="Yu J.-K."/>
            <person name="Benito-Gutierrez E.L."/>
            <person name="Dubchak I."/>
            <person name="Garcia-Fernandez J."/>
            <person name="Gibson-Brown J.J."/>
            <person name="Grigoriev I.V."/>
            <person name="Horton A.C."/>
            <person name="de Jong P.J."/>
            <person name="Jurka J."/>
            <person name="Kapitonov V.V."/>
            <person name="Kohara Y."/>
            <person name="Kuroki Y."/>
            <person name="Lindquist E."/>
            <person name="Lucas S."/>
            <person name="Osoegawa K."/>
            <person name="Pennacchio L.A."/>
            <person name="Salamov A.A."/>
            <person name="Satou Y."/>
            <person name="Sauka-Spengler T."/>
            <person name="Schmutz J."/>
            <person name="Shin-I T."/>
            <person name="Toyoda A."/>
            <person name="Bronner-Fraser M."/>
            <person name="Fujiyama A."/>
            <person name="Holland L.Z."/>
            <person name="Holland P.W.H."/>
            <person name="Satoh N."/>
            <person name="Rokhsar D.S."/>
        </authorList>
    </citation>
    <scope>NUCLEOTIDE SEQUENCE [LARGE SCALE GENOMIC DNA]</scope>
    <source>
        <strain evidence="3">S238N-H82</strain>
        <tissue evidence="3">Testes</tissue>
    </source>
</reference>
<feature type="compositionally biased region" description="Pro residues" evidence="2">
    <location>
        <begin position="235"/>
        <end position="247"/>
    </location>
</feature>
<feature type="region of interest" description="Disordered" evidence="2">
    <location>
        <begin position="1"/>
        <end position="166"/>
    </location>
</feature>
<feature type="compositionally biased region" description="Basic and acidic residues" evidence="2">
    <location>
        <begin position="137"/>
        <end position="150"/>
    </location>
</feature>
<feature type="compositionally biased region" description="Low complexity" evidence="2">
    <location>
        <begin position="30"/>
        <end position="49"/>
    </location>
</feature>
<evidence type="ECO:0000313" key="3">
    <source>
        <dbReference type="EMBL" id="EEN41851.1"/>
    </source>
</evidence>
<name>C4A025_BRAFL</name>
<dbReference type="EMBL" id="GG666778">
    <property type="protein sequence ID" value="EEN41851.1"/>
    <property type="molecule type" value="Genomic_DNA"/>
</dbReference>
<keyword evidence="1" id="KW-0175">Coiled coil</keyword>
<gene>
    <name evidence="3" type="ORF">BRAFLDRAFT_132930</name>
</gene>
<feature type="region of interest" description="Disordered" evidence="2">
    <location>
        <begin position="228"/>
        <end position="262"/>
    </location>
</feature>
<feature type="compositionally biased region" description="Basic and acidic residues" evidence="2">
    <location>
        <begin position="373"/>
        <end position="386"/>
    </location>
</feature>
<feature type="coiled-coil region" evidence="1">
    <location>
        <begin position="287"/>
        <end position="321"/>
    </location>
</feature>
<feature type="compositionally biased region" description="Basic and acidic residues" evidence="2">
    <location>
        <begin position="18"/>
        <end position="28"/>
    </location>
</feature>
<evidence type="ECO:0000256" key="1">
    <source>
        <dbReference type="SAM" id="Coils"/>
    </source>
</evidence>
<dbReference type="AlphaFoldDB" id="C4A025"/>
<feature type="coiled-coil region" evidence="1">
    <location>
        <begin position="171"/>
        <end position="223"/>
    </location>
</feature>
<feature type="compositionally biased region" description="Basic and acidic residues" evidence="2">
    <location>
        <begin position="428"/>
        <end position="443"/>
    </location>
</feature>
<feature type="compositionally biased region" description="Basic and acidic residues" evidence="2">
    <location>
        <begin position="473"/>
        <end position="482"/>
    </location>
</feature>
<organism>
    <name type="scientific">Branchiostoma floridae</name>
    <name type="common">Florida lancelet</name>
    <name type="synonym">Amphioxus</name>
    <dbReference type="NCBI Taxonomy" id="7739"/>
    <lineage>
        <taxon>Eukaryota</taxon>
        <taxon>Metazoa</taxon>
        <taxon>Chordata</taxon>
        <taxon>Cephalochordata</taxon>
        <taxon>Leptocardii</taxon>
        <taxon>Amphioxiformes</taxon>
        <taxon>Branchiostomatidae</taxon>
        <taxon>Branchiostoma</taxon>
    </lineage>
</organism>